<organism evidence="5 6">
    <name type="scientific">Enterococcus sulfureus ATCC 49903</name>
    <dbReference type="NCBI Taxonomy" id="1140003"/>
    <lineage>
        <taxon>Bacteria</taxon>
        <taxon>Bacillati</taxon>
        <taxon>Bacillota</taxon>
        <taxon>Bacilli</taxon>
        <taxon>Lactobacillales</taxon>
        <taxon>Enterococcaceae</taxon>
        <taxon>Enterococcus</taxon>
    </lineage>
</organism>
<dbReference type="NCBIfam" id="TIGR00045">
    <property type="entry name" value="glycerate kinase"/>
    <property type="match status" value="1"/>
</dbReference>
<sequence>MTHSFILAPDSFKESMTAKEAVTAMSKGIRHVFPDAIIHQIPLADGGEGTLDVISEHADYEKVTRQVMGPFCDEVVSAIFLYNQKNKTAILELAQTSGLELVAKAKHTPLTTTTFGTGQCVLEAVKLGAKKIILAVGGSATHDLGFGILQACGVRFFTKQHVQLPNGQLDLSKIATWNSDTIDSSIRDLEVIVASDVENPLYGIQGAAQVFAKQKGATANEILQLEKETIRLAQTFNQKNKHDLQTAGMGAAGGILFGLSLVNERCRRISGIDWVLDEVNLERYVTKETIVFTGEGKIDCQTEQGKVIAGVIQRLATYQVPIVAFGGSVEKDLDLQGITACFSITPTPISLKEALRDGADNLTYTVEQVCRILA</sequence>
<evidence type="ECO:0000313" key="6">
    <source>
        <dbReference type="Proteomes" id="UP000015961"/>
    </source>
</evidence>
<evidence type="ECO:0000256" key="3">
    <source>
        <dbReference type="ARBA" id="ARBA00022777"/>
    </source>
</evidence>
<dbReference type="EMBL" id="ASWO01000007">
    <property type="protein sequence ID" value="EOT82966.1"/>
    <property type="molecule type" value="Genomic_DNA"/>
</dbReference>
<reference evidence="5 6" key="1">
    <citation type="submission" date="2013-03" db="EMBL/GenBank/DDBJ databases">
        <title>The Genome Sequence of Enterococcus sulfureus ATCC_49903 (PacBio/Illumina hybrid assembly).</title>
        <authorList>
            <consortium name="The Broad Institute Genomics Platform"/>
            <consortium name="The Broad Institute Genome Sequencing Center for Infectious Disease"/>
            <person name="Earl A."/>
            <person name="Russ C."/>
            <person name="Gilmore M."/>
            <person name="Surin D."/>
            <person name="Walker B."/>
            <person name="Young S."/>
            <person name="Zeng Q."/>
            <person name="Gargeya S."/>
            <person name="Fitzgerald M."/>
            <person name="Haas B."/>
            <person name="Abouelleil A."/>
            <person name="Allen A.W."/>
            <person name="Alvarado L."/>
            <person name="Arachchi H.M."/>
            <person name="Berlin A.M."/>
            <person name="Chapman S.B."/>
            <person name="Gainer-Dewar J."/>
            <person name="Goldberg J."/>
            <person name="Griggs A."/>
            <person name="Gujja S."/>
            <person name="Hansen M."/>
            <person name="Howarth C."/>
            <person name="Imamovic A."/>
            <person name="Ireland A."/>
            <person name="Larimer J."/>
            <person name="McCowan C."/>
            <person name="Murphy C."/>
            <person name="Pearson M."/>
            <person name="Poon T.W."/>
            <person name="Priest M."/>
            <person name="Roberts A."/>
            <person name="Saif S."/>
            <person name="Shea T."/>
            <person name="Sisk P."/>
            <person name="Sykes S."/>
            <person name="Wortman J."/>
            <person name="Nusbaum C."/>
            <person name="Birren B."/>
        </authorList>
    </citation>
    <scope>NUCLEOTIDE SEQUENCE [LARGE SCALE GENOMIC DNA]</scope>
    <source>
        <strain evidence="5 6">ATCC 49903</strain>
    </source>
</reference>
<gene>
    <name evidence="5" type="ORF">I573_02079</name>
</gene>
<evidence type="ECO:0000256" key="2">
    <source>
        <dbReference type="ARBA" id="ARBA00022679"/>
    </source>
</evidence>
<dbReference type="GO" id="GO:0031388">
    <property type="term" value="P:organic acid phosphorylation"/>
    <property type="evidence" value="ECO:0007669"/>
    <property type="project" value="UniProtKB-UniRule"/>
</dbReference>
<dbReference type="OrthoDB" id="9774290at2"/>
<dbReference type="STRING" id="1140003.OMY_02002"/>
<keyword evidence="6" id="KW-1185">Reference proteome</keyword>
<dbReference type="PATRIC" id="fig|1140003.3.peg.1929"/>
<dbReference type="RefSeq" id="WP_016186434.1">
    <property type="nucleotide sequence ID" value="NZ_ASWO01000007.1"/>
</dbReference>
<comment type="caution">
    <text evidence="5">The sequence shown here is derived from an EMBL/GenBank/DDBJ whole genome shotgun (WGS) entry which is preliminary data.</text>
</comment>
<evidence type="ECO:0000313" key="5">
    <source>
        <dbReference type="EMBL" id="EOT82966.1"/>
    </source>
</evidence>
<dbReference type="Proteomes" id="UP000015961">
    <property type="component" value="Unassembled WGS sequence"/>
</dbReference>
<dbReference type="Pfam" id="PF02595">
    <property type="entry name" value="Gly_kinase"/>
    <property type="match status" value="1"/>
</dbReference>
<evidence type="ECO:0000256" key="4">
    <source>
        <dbReference type="PIRNR" id="PIRNR006078"/>
    </source>
</evidence>
<dbReference type="AlphaFoldDB" id="S0P3F4"/>
<dbReference type="PANTHER" id="PTHR21599">
    <property type="entry name" value="GLYCERATE KINASE"/>
    <property type="match status" value="1"/>
</dbReference>
<protein>
    <recommendedName>
        <fullName evidence="7">Glycerate kinase</fullName>
    </recommendedName>
</protein>
<dbReference type="InterPro" id="IPR018193">
    <property type="entry name" value="Glyc_kinase_flavodox-like_fold"/>
</dbReference>
<dbReference type="InterPro" id="IPR036129">
    <property type="entry name" value="Glycerate_kinase_sf"/>
</dbReference>
<dbReference type="InterPro" id="IPR004381">
    <property type="entry name" value="Glycerate_kinase"/>
</dbReference>
<dbReference type="PANTHER" id="PTHR21599:SF0">
    <property type="entry name" value="GLYCERATE KINASE"/>
    <property type="match status" value="1"/>
</dbReference>
<dbReference type="GO" id="GO:0008887">
    <property type="term" value="F:glycerate kinase activity"/>
    <property type="evidence" value="ECO:0007669"/>
    <property type="project" value="UniProtKB-UniRule"/>
</dbReference>
<dbReference type="InterPro" id="IPR018197">
    <property type="entry name" value="Glycerate_kinase_RE-like"/>
</dbReference>
<evidence type="ECO:0008006" key="7">
    <source>
        <dbReference type="Google" id="ProtNLM"/>
    </source>
</evidence>
<evidence type="ECO:0000256" key="1">
    <source>
        <dbReference type="ARBA" id="ARBA00006284"/>
    </source>
</evidence>
<dbReference type="SUPFAM" id="SSF110738">
    <property type="entry name" value="Glycerate kinase I"/>
    <property type="match status" value="1"/>
</dbReference>
<keyword evidence="3 4" id="KW-0418">Kinase</keyword>
<keyword evidence="2 4" id="KW-0808">Transferase</keyword>
<name>S0P3F4_9ENTE</name>
<dbReference type="Gene3D" id="3.90.1510.10">
    <property type="entry name" value="Glycerate kinase, domain 2"/>
    <property type="match status" value="1"/>
</dbReference>
<dbReference type="PIRSF" id="PIRSF006078">
    <property type="entry name" value="GlxK"/>
    <property type="match status" value="1"/>
</dbReference>
<proteinExistence type="inferred from homology"/>
<accession>S0P3F4</accession>
<comment type="similarity">
    <text evidence="1 4">Belongs to the glycerate kinase type-1 family.</text>
</comment>
<dbReference type="Gene3D" id="3.40.50.10350">
    <property type="entry name" value="Glycerate kinase, domain 1"/>
    <property type="match status" value="1"/>
</dbReference>
<dbReference type="eggNOG" id="COG1929">
    <property type="taxonomic scope" value="Bacteria"/>
</dbReference>